<dbReference type="GO" id="GO:0006900">
    <property type="term" value="P:vesicle budding from membrane"/>
    <property type="evidence" value="ECO:0007669"/>
    <property type="project" value="TreeGrafter"/>
</dbReference>
<gene>
    <name evidence="3" type="ORF">CCUR1050_LOCUS28183</name>
</gene>
<dbReference type="AlphaFoldDB" id="A0A7S0MWK1"/>
<dbReference type="Gene3D" id="1.10.287.1060">
    <property type="entry name" value="ESAT-6-like"/>
    <property type="match status" value="1"/>
</dbReference>
<accession>A0A7S0MWK1</accession>
<evidence type="ECO:0000313" key="3">
    <source>
        <dbReference type="EMBL" id="CAD8653465.1"/>
    </source>
</evidence>
<dbReference type="InterPro" id="IPR005024">
    <property type="entry name" value="Snf7_fam"/>
</dbReference>
<proteinExistence type="predicted"/>
<dbReference type="GO" id="GO:0032511">
    <property type="term" value="P:late endosome to vacuole transport via multivesicular body sorting pathway"/>
    <property type="evidence" value="ECO:0007669"/>
    <property type="project" value="TreeGrafter"/>
</dbReference>
<reference evidence="3" key="1">
    <citation type="submission" date="2021-01" db="EMBL/GenBank/DDBJ databases">
        <authorList>
            <person name="Corre E."/>
            <person name="Pelletier E."/>
            <person name="Niang G."/>
            <person name="Scheremetjew M."/>
            <person name="Finn R."/>
            <person name="Kale V."/>
            <person name="Holt S."/>
            <person name="Cochrane G."/>
            <person name="Meng A."/>
            <person name="Brown T."/>
            <person name="Cohen L."/>
        </authorList>
    </citation>
    <scope>NUCLEOTIDE SEQUENCE</scope>
    <source>
        <strain evidence="3">CCAP979/52</strain>
    </source>
</reference>
<dbReference type="EMBL" id="HBEZ01051425">
    <property type="protein sequence ID" value="CAD8653465.1"/>
    <property type="molecule type" value="Transcribed_RNA"/>
</dbReference>
<dbReference type="GO" id="GO:0005771">
    <property type="term" value="C:multivesicular body"/>
    <property type="evidence" value="ECO:0007669"/>
    <property type="project" value="TreeGrafter"/>
</dbReference>
<feature type="coiled-coil region" evidence="1">
    <location>
        <begin position="27"/>
        <end position="173"/>
    </location>
</feature>
<dbReference type="Gene3D" id="6.10.250.1710">
    <property type="match status" value="1"/>
</dbReference>
<sequence>MHLFGKSTAKKPTSSPADAILKLSEQENLLQKRSDKLQSDIRKIQSEALALKKAKNIKSATNKLKQKKRLEQAIDQIEAQKDNIQTIKMKLEEAVLHSGMADAMKGARDALVFATKDKEKLEDVIDDTKDAIADADEMSRILGETVDTGVYDEDDLLQELEDLEQEEIDAQVNTIDLGEEEVLPAPARVPAAPAAVPASERPVQLPSVPAAKPGAPLPAAAAKHRSKEEEELAILEASMM</sequence>
<name>A0A7S0MWK1_9CRYP</name>
<organism evidence="3">
    <name type="scientific">Cryptomonas curvata</name>
    <dbReference type="NCBI Taxonomy" id="233186"/>
    <lineage>
        <taxon>Eukaryota</taxon>
        <taxon>Cryptophyceae</taxon>
        <taxon>Cryptomonadales</taxon>
        <taxon>Cryptomonadaceae</taxon>
        <taxon>Cryptomonas</taxon>
    </lineage>
</organism>
<dbReference type="PANTHER" id="PTHR22761">
    <property type="entry name" value="CHARGED MULTIVESICULAR BODY PROTEIN"/>
    <property type="match status" value="1"/>
</dbReference>
<keyword evidence="1" id="KW-0175">Coiled coil</keyword>
<feature type="compositionally biased region" description="Low complexity" evidence="2">
    <location>
        <begin position="198"/>
        <end position="221"/>
    </location>
</feature>
<dbReference type="Pfam" id="PF03357">
    <property type="entry name" value="Snf7"/>
    <property type="match status" value="1"/>
</dbReference>
<evidence type="ECO:0000256" key="2">
    <source>
        <dbReference type="SAM" id="MobiDB-lite"/>
    </source>
</evidence>
<evidence type="ECO:0000256" key="1">
    <source>
        <dbReference type="SAM" id="Coils"/>
    </source>
</evidence>
<feature type="region of interest" description="Disordered" evidence="2">
    <location>
        <begin position="198"/>
        <end position="225"/>
    </location>
</feature>
<protein>
    <submittedName>
        <fullName evidence="3">Uncharacterized protein</fullName>
    </submittedName>
</protein>